<dbReference type="InterPro" id="IPR037523">
    <property type="entry name" value="VOC_core"/>
</dbReference>
<dbReference type="InterPro" id="IPR004360">
    <property type="entry name" value="Glyas_Fos-R_dOase_dom"/>
</dbReference>
<protein>
    <recommendedName>
        <fullName evidence="1">VOC domain-containing protein</fullName>
    </recommendedName>
</protein>
<accession>A0A7Z7D1Z2</accession>
<evidence type="ECO:0000313" key="2">
    <source>
        <dbReference type="EMBL" id="SFI49648.1"/>
    </source>
</evidence>
<dbReference type="RefSeq" id="WP_028496327.1">
    <property type="nucleotide sequence ID" value="NZ_FOQZ01000002.1"/>
</dbReference>
<feature type="domain" description="VOC" evidence="1">
    <location>
        <begin position="4"/>
        <end position="126"/>
    </location>
</feature>
<dbReference type="AlphaFoldDB" id="A0A7Z7D1Z2"/>
<dbReference type="EMBL" id="FOQZ01000002">
    <property type="protein sequence ID" value="SFI49648.1"/>
    <property type="molecule type" value="Genomic_DNA"/>
</dbReference>
<evidence type="ECO:0000313" key="3">
    <source>
        <dbReference type="Proteomes" id="UP000198702"/>
    </source>
</evidence>
<comment type="caution">
    <text evidence="2">The sequence shown here is derived from an EMBL/GenBank/DDBJ whole genome shotgun (WGS) entry which is preliminary data.</text>
</comment>
<dbReference type="Proteomes" id="UP000198702">
    <property type="component" value="Unassembled WGS sequence"/>
</dbReference>
<dbReference type="SUPFAM" id="SSF54593">
    <property type="entry name" value="Glyoxalase/Bleomycin resistance protein/Dihydroxybiphenyl dioxygenase"/>
    <property type="match status" value="1"/>
</dbReference>
<dbReference type="InterPro" id="IPR029068">
    <property type="entry name" value="Glyas_Bleomycin-R_OHBP_Dase"/>
</dbReference>
<evidence type="ECO:0000259" key="1">
    <source>
        <dbReference type="PROSITE" id="PS51819"/>
    </source>
</evidence>
<gene>
    <name evidence="2" type="ORF">SAMN04487751_1921</name>
</gene>
<dbReference type="Gene3D" id="3.10.180.10">
    <property type="entry name" value="2,3-Dihydroxybiphenyl 1,2-Dioxygenase, domain 1"/>
    <property type="match status" value="1"/>
</dbReference>
<organism evidence="2 3">
    <name type="scientific">Microbacterium saccharophilum</name>
    <dbReference type="NCBI Taxonomy" id="1213358"/>
    <lineage>
        <taxon>Bacteria</taxon>
        <taxon>Bacillati</taxon>
        <taxon>Actinomycetota</taxon>
        <taxon>Actinomycetes</taxon>
        <taxon>Micrococcales</taxon>
        <taxon>Microbacteriaceae</taxon>
        <taxon>Microbacterium</taxon>
    </lineage>
</organism>
<proteinExistence type="predicted"/>
<dbReference type="Pfam" id="PF00903">
    <property type="entry name" value="Glyoxalase"/>
    <property type="match status" value="1"/>
</dbReference>
<reference evidence="2 3" key="1">
    <citation type="submission" date="2016-10" db="EMBL/GenBank/DDBJ databases">
        <authorList>
            <person name="Varghese N."/>
            <person name="Submissions S."/>
        </authorList>
    </citation>
    <scope>NUCLEOTIDE SEQUENCE [LARGE SCALE GENOMIC DNA]</scope>
    <source>
        <strain evidence="2 3">UNC380MFSha3.1</strain>
    </source>
</reference>
<name>A0A7Z7D1Z2_9MICO</name>
<dbReference type="PROSITE" id="PS51819">
    <property type="entry name" value="VOC"/>
    <property type="match status" value="1"/>
</dbReference>
<sequence>MIRSAASFAGFSVDDIPAAEAFYRDVLGLQVETNGMGILEITMPGGWRAIAYPKADHVPASFTILNLLVDDIDAAVDQLNAQGVATKIYDDPDFGTDERGIARGNGGPDIAWFRDPAGNVLSVLVDAG</sequence>